<evidence type="ECO:0000313" key="4">
    <source>
        <dbReference type="Proteomes" id="UP000006316"/>
    </source>
</evidence>
<evidence type="ECO:0000256" key="1">
    <source>
        <dbReference type="PROSITE-ProRule" id="PRU00464"/>
    </source>
</evidence>
<feature type="domain" description="HIT" evidence="2">
    <location>
        <begin position="8"/>
        <end position="111"/>
    </location>
</feature>
<proteinExistence type="predicted"/>
<dbReference type="PROSITE" id="PS51084">
    <property type="entry name" value="HIT_2"/>
    <property type="match status" value="1"/>
</dbReference>
<evidence type="ECO:0000313" key="3">
    <source>
        <dbReference type="EMBL" id="EKN70872.1"/>
    </source>
</evidence>
<dbReference type="AlphaFoldDB" id="K6DEA3"/>
<name>K6DEA3_9BACI</name>
<sequence>MVKNQDCMYCMEDERRDQLMIEIGKLEASTVFLFKEQTYRGRCNVVYNDHVKELYQLNEQESAAFINDVKRVAEALDKAFEPNKINYGAYGDTLHHLHMHVVPKYEGKENWGSTFEMNPGKTYLTDEEYNELISKIKEQLNID</sequence>
<dbReference type="GO" id="GO:0003824">
    <property type="term" value="F:catalytic activity"/>
    <property type="evidence" value="ECO:0007669"/>
    <property type="project" value="InterPro"/>
</dbReference>
<dbReference type="Pfam" id="PF01230">
    <property type="entry name" value="HIT"/>
    <property type="match status" value="1"/>
</dbReference>
<dbReference type="Gene3D" id="3.30.428.10">
    <property type="entry name" value="HIT-like"/>
    <property type="match status" value="1"/>
</dbReference>
<dbReference type="eggNOG" id="COG0537">
    <property type="taxonomic scope" value="Bacteria"/>
</dbReference>
<dbReference type="PANTHER" id="PTHR42997:SF1">
    <property type="entry name" value="AP-4-A PHOSPHORYLASE"/>
    <property type="match status" value="1"/>
</dbReference>
<feature type="short sequence motif" description="Histidine triad motif" evidence="1">
    <location>
        <begin position="96"/>
        <end position="100"/>
    </location>
</feature>
<dbReference type="InterPro" id="IPR011146">
    <property type="entry name" value="HIT-like"/>
</dbReference>
<dbReference type="PANTHER" id="PTHR42997">
    <property type="entry name" value="HIT FAMILY HYDROLASE"/>
    <property type="match status" value="1"/>
</dbReference>
<dbReference type="EMBL" id="AJLS01000035">
    <property type="protein sequence ID" value="EKN70872.1"/>
    <property type="molecule type" value="Genomic_DNA"/>
</dbReference>
<dbReference type="InterPro" id="IPR052908">
    <property type="entry name" value="AP-4-A_phosphorylase"/>
</dbReference>
<reference evidence="3 4" key="1">
    <citation type="journal article" date="2012" name="Front. Microbiol.">
        <title>Redundancy and modularity in membrane-associated dissimilatory nitrate reduction in Bacillus.</title>
        <authorList>
            <person name="Heylen K."/>
            <person name="Keltjens J."/>
        </authorList>
    </citation>
    <scope>NUCLEOTIDE SEQUENCE [LARGE SCALE GENOMIC DNA]</scope>
    <source>
        <strain evidence="4">LMG 21833T</strain>
    </source>
</reference>
<dbReference type="OrthoDB" id="9784774at2"/>
<dbReference type="InterPro" id="IPR036265">
    <property type="entry name" value="HIT-like_sf"/>
</dbReference>
<dbReference type="Proteomes" id="UP000006316">
    <property type="component" value="Unassembled WGS sequence"/>
</dbReference>
<evidence type="ECO:0000259" key="2">
    <source>
        <dbReference type="PROSITE" id="PS51084"/>
    </source>
</evidence>
<dbReference type="RefSeq" id="WP_007083714.1">
    <property type="nucleotide sequence ID" value="NZ_AJLS01000035.1"/>
</dbReference>
<keyword evidence="4" id="KW-1185">Reference proteome</keyword>
<organism evidence="3 4">
    <name type="scientific">Neobacillus bataviensis LMG 21833</name>
    <dbReference type="NCBI Taxonomy" id="1117379"/>
    <lineage>
        <taxon>Bacteria</taxon>
        <taxon>Bacillati</taxon>
        <taxon>Bacillota</taxon>
        <taxon>Bacilli</taxon>
        <taxon>Bacillales</taxon>
        <taxon>Bacillaceae</taxon>
        <taxon>Neobacillus</taxon>
    </lineage>
</organism>
<comment type="caution">
    <text evidence="3">The sequence shown here is derived from an EMBL/GenBank/DDBJ whole genome shotgun (WGS) entry which is preliminary data.</text>
</comment>
<accession>K6DEA3</accession>
<protein>
    <submittedName>
        <fullName evidence="3">Histidine triad (HIT) protein</fullName>
    </submittedName>
</protein>
<dbReference type="STRING" id="1117379.BABA_03384"/>
<gene>
    <name evidence="3" type="ORF">BABA_03384</name>
</gene>
<dbReference type="SUPFAM" id="SSF54197">
    <property type="entry name" value="HIT-like"/>
    <property type="match status" value="1"/>
</dbReference>
<dbReference type="PATRIC" id="fig|1117379.3.peg.692"/>